<name>A0AAN4UCK0_9ENTE</name>
<dbReference type="Proteomes" id="UP000886597">
    <property type="component" value="Unassembled WGS sequence"/>
</dbReference>
<reference evidence="2" key="2">
    <citation type="journal article" date="2020" name="Int. Dairy J.">
        <title>Lactic acid bacterial diversity in Brie cheese focusing on salt concentration and pH of isolation medium and characterisation of halophilic and alkaliphilic lactic acid bacterial isolates.</title>
        <authorList>
            <person name="Unno R."/>
            <person name="Matsutani M."/>
            <person name="Suzuki T."/>
            <person name="Kodama K."/>
            <person name="Matsushita H."/>
            <person name="Yamasato K."/>
            <person name="Koizumi Y."/>
            <person name="Ishikawa M."/>
        </authorList>
    </citation>
    <scope>NUCLEOTIDE SEQUENCE</scope>
    <source>
        <strain evidence="2">7C1</strain>
        <strain evidence="1">8C4</strain>
    </source>
</reference>
<comment type="caution">
    <text evidence="2">The sequence shown here is derived from an EMBL/GenBank/DDBJ whole genome shotgun (WGS) entry which is preliminary data.</text>
</comment>
<dbReference type="AlphaFoldDB" id="A0AAN4UCK0"/>
<protein>
    <submittedName>
        <fullName evidence="2">Uncharacterized protein</fullName>
    </submittedName>
</protein>
<sequence>MLSCSHKSVPLFPCFDNSRLSIKNQTNVEEIIGELLSEENVLCSVVVIFLTINIVLKKNKPHFRKKETLYTSPTFEQK</sequence>
<proteinExistence type="predicted"/>
<gene>
    <name evidence="1" type="ORF">TK11N_10790</name>
    <name evidence="2" type="ORF">TK2N_17150</name>
</gene>
<keyword evidence="4" id="KW-1185">Reference proteome</keyword>
<dbReference type="EMBL" id="BKBQ01000027">
    <property type="protein sequence ID" value="GEQ54871.1"/>
    <property type="molecule type" value="Genomic_DNA"/>
</dbReference>
<dbReference type="EMBL" id="BKBO01000014">
    <property type="protein sequence ID" value="GEQ49227.1"/>
    <property type="molecule type" value="Genomic_DNA"/>
</dbReference>
<dbReference type="Proteomes" id="UP000886607">
    <property type="component" value="Unassembled WGS sequence"/>
</dbReference>
<evidence type="ECO:0000313" key="3">
    <source>
        <dbReference type="Proteomes" id="UP000886597"/>
    </source>
</evidence>
<evidence type="ECO:0000313" key="2">
    <source>
        <dbReference type="EMBL" id="GEQ54871.1"/>
    </source>
</evidence>
<organism evidence="2 3">
    <name type="scientific">Tetragenococcus koreensis</name>
    <dbReference type="NCBI Taxonomy" id="290335"/>
    <lineage>
        <taxon>Bacteria</taxon>
        <taxon>Bacillati</taxon>
        <taxon>Bacillota</taxon>
        <taxon>Bacilli</taxon>
        <taxon>Lactobacillales</taxon>
        <taxon>Enterococcaceae</taxon>
        <taxon>Tetragenococcus</taxon>
    </lineage>
</organism>
<accession>A0AAN4UCK0</accession>
<reference evidence="2" key="1">
    <citation type="submission" date="2019-08" db="EMBL/GenBank/DDBJ databases">
        <authorList>
            <person name="Ishikawa M."/>
            <person name="Suzuki T."/>
            <person name="Matsutani M."/>
        </authorList>
    </citation>
    <scope>NUCLEOTIDE SEQUENCE</scope>
    <source>
        <strain evidence="2">7C1</strain>
        <strain evidence="1">8C4</strain>
    </source>
</reference>
<evidence type="ECO:0000313" key="4">
    <source>
        <dbReference type="Proteomes" id="UP000886607"/>
    </source>
</evidence>
<evidence type="ECO:0000313" key="1">
    <source>
        <dbReference type="EMBL" id="GEQ49227.1"/>
    </source>
</evidence>